<evidence type="ECO:0000256" key="1">
    <source>
        <dbReference type="SAM" id="MobiDB-lite"/>
    </source>
</evidence>
<proteinExistence type="predicted"/>
<feature type="region of interest" description="Disordered" evidence="1">
    <location>
        <begin position="1"/>
        <end position="42"/>
    </location>
</feature>
<evidence type="ECO:0000313" key="2">
    <source>
        <dbReference type="EMBL" id="MFD2258858.1"/>
    </source>
</evidence>
<gene>
    <name evidence="2" type="ORF">ACFSMZ_03665</name>
</gene>
<organism evidence="2 3">
    <name type="scientific">Chelativorans composti</name>
    <dbReference type="NCBI Taxonomy" id="768533"/>
    <lineage>
        <taxon>Bacteria</taxon>
        <taxon>Pseudomonadati</taxon>
        <taxon>Pseudomonadota</taxon>
        <taxon>Alphaproteobacteria</taxon>
        <taxon>Hyphomicrobiales</taxon>
        <taxon>Phyllobacteriaceae</taxon>
        <taxon>Chelativorans</taxon>
    </lineage>
</organism>
<feature type="region of interest" description="Disordered" evidence="1">
    <location>
        <begin position="56"/>
        <end position="125"/>
    </location>
</feature>
<comment type="caution">
    <text evidence="2">The sequence shown here is derived from an EMBL/GenBank/DDBJ whole genome shotgun (WGS) entry which is preliminary data.</text>
</comment>
<evidence type="ECO:0000313" key="3">
    <source>
        <dbReference type="Proteomes" id="UP001597373"/>
    </source>
</evidence>
<dbReference type="EMBL" id="JBHUIR010000015">
    <property type="protein sequence ID" value="MFD2258858.1"/>
    <property type="molecule type" value="Genomic_DNA"/>
</dbReference>
<protein>
    <submittedName>
        <fullName evidence="2">Outer membrane beta-barrel protein</fullName>
    </submittedName>
</protein>
<sequence length="492" mass="53003">MELRGTIDESAVLPGLVPPEPDPIETGAIGGGPYEPFSSGALWPDEELAADHSIDLSGDRPARRNNEPDTQVTPSLSSDSATAGSRMNTRAEPTEPVTGRQNPRAAALQGGMLRRDDDPHAPIGLRAGTFNLFPSLEQGVTASTNGTSSPGGRSATFSETTLRLSASSDWSRHALDFNGNLTYEGALSGDAESELKGNAEVALRVDISRSVTGHASIAYLAERESFNSPHAVAGVDKQPLQHEITGTAAIEKSLGPLRLTAGGRIVRETFGPARLDDGTTFPQSDRNSTLALATLRAGYELSPTLVPFVEIEGGRRNYDQKTDSAGYKRSSRRYGARAGVQFDRGEKLRGEISAGWIAEDFDDDRLRRLAGLALAASIQWSPIRGTNVFFDASTNLEDGSGGDSGSLRYLASLRVERQMRANLTGSLEFGGAWRDYEAGGHDLTLHGEASLAWWLNRYAALVTRLRYERQTSSDPSREYDGTSIYVGMKLQR</sequence>
<keyword evidence="3" id="KW-1185">Reference proteome</keyword>
<accession>A0ABW5DE94</accession>
<dbReference type="InterPro" id="IPR018759">
    <property type="entry name" value="BBP2_2"/>
</dbReference>
<reference evidence="3" key="1">
    <citation type="journal article" date="2019" name="Int. J. Syst. Evol. Microbiol.">
        <title>The Global Catalogue of Microorganisms (GCM) 10K type strain sequencing project: providing services to taxonomists for standard genome sequencing and annotation.</title>
        <authorList>
            <consortium name="The Broad Institute Genomics Platform"/>
            <consortium name="The Broad Institute Genome Sequencing Center for Infectious Disease"/>
            <person name="Wu L."/>
            <person name="Ma J."/>
        </authorList>
    </citation>
    <scope>NUCLEOTIDE SEQUENCE [LARGE SCALE GENOMIC DNA]</scope>
    <source>
        <strain evidence="3">KCTC 23707</strain>
    </source>
</reference>
<dbReference type="Proteomes" id="UP001597373">
    <property type="component" value="Unassembled WGS sequence"/>
</dbReference>
<feature type="compositionally biased region" description="Basic and acidic residues" evidence="1">
    <location>
        <begin position="56"/>
        <end position="67"/>
    </location>
</feature>
<feature type="compositionally biased region" description="Polar residues" evidence="1">
    <location>
        <begin position="68"/>
        <end position="88"/>
    </location>
</feature>
<dbReference type="RefSeq" id="WP_345098791.1">
    <property type="nucleotide sequence ID" value="NZ_BAABGS010000019.1"/>
</dbReference>
<dbReference type="Pfam" id="PF10082">
    <property type="entry name" value="BBP2_2"/>
    <property type="match status" value="1"/>
</dbReference>
<name>A0ABW5DE94_9HYPH</name>